<dbReference type="AlphaFoldDB" id="A0A450SDQ6"/>
<reference evidence="1" key="1">
    <citation type="submission" date="2019-02" db="EMBL/GenBank/DDBJ databases">
        <authorList>
            <person name="Gruber-Vodicka R. H."/>
            <person name="Seah K. B. B."/>
        </authorList>
    </citation>
    <scope>NUCLEOTIDE SEQUENCE</scope>
    <source>
        <strain evidence="2">BECK_BZ163</strain>
        <strain evidence="3">BECK_BZ164</strain>
        <strain evidence="1">BECK_BZ165</strain>
    </source>
</reference>
<evidence type="ECO:0000313" key="3">
    <source>
        <dbReference type="EMBL" id="VFK08736.1"/>
    </source>
</evidence>
<proteinExistence type="predicted"/>
<protein>
    <submittedName>
        <fullName evidence="1">Uncharacterized protein</fullName>
    </submittedName>
</protein>
<evidence type="ECO:0000313" key="2">
    <source>
        <dbReference type="EMBL" id="VFJ50720.1"/>
    </source>
</evidence>
<dbReference type="EMBL" id="CAADFA010000088">
    <property type="protein sequence ID" value="VFJ50690.1"/>
    <property type="molecule type" value="Genomic_DNA"/>
</dbReference>
<dbReference type="EMBL" id="CAADEZ010000087">
    <property type="protein sequence ID" value="VFJ50720.1"/>
    <property type="molecule type" value="Genomic_DNA"/>
</dbReference>
<gene>
    <name evidence="2" type="ORF">BECKFM1743A_GA0114220_100872</name>
    <name evidence="3" type="ORF">BECKFM1743B_GA0114221_100802</name>
    <name evidence="1" type="ORF">BECKFM1743C_GA0114222_100882</name>
</gene>
<evidence type="ECO:0000313" key="1">
    <source>
        <dbReference type="EMBL" id="VFJ50690.1"/>
    </source>
</evidence>
<accession>A0A450SDQ6</accession>
<sequence length="663" mass="75423">MSADYEQDNQYRRQADCKPLLELATPYIYRHNLFRVLGLPVNVTSKDAQRQQKRLEMQKKLGIASSEQSGRILALDPPPTEEDVRAAMERLHRPIDRFLDEIFWFWPISGDVRNDPAFKALEQQDITHAMDIWIELAKVSGERHIAMHNLAVLDHVNALDYEARFTISGLGDKEREHLLDLWGSGLARWKEVIDGEDFWDALKRRVRELNDVQLTTGFVYRVRSTLPTALLLFNAKLAYGASERGENVLAQRHVKLLREAGFGDRLADEAIREAIRPLRNRVKAATDNAKDKWKNKPYHGSQYVRELHGQAVDLLTIVDTILPADDPTREALHDMVAEAMLEGQVAFGKKTNDWRECIELLNLAQKLAQGNAVQSKLSENMEILRKNAELGNNWYSLGYWDLPEEIVESLEAIHEKANSGNYDGAINSLVILDPKLGKPLRRCLAYCLSMHGIRVANEALSENGAETEVIRKIMDRLIKAGDNLRLLQLLHRPTPHSEPPLPPCLCCGSSSYTRWVDFTYRDISLFMCNACNEKHKRELASREYTLRGHISTALEYLLLADELDPGDVGVKKNLKTLKETARGFNCSIPKTNALKNRLENRIGAQKIQSIRHVFEPTPEDHTCFFCADNSANDTCQITVPMCGDVQVFDLLFNSNYLGCVDIW</sequence>
<name>A0A450SDQ6_9GAMM</name>
<dbReference type="EMBL" id="CAADFL010000080">
    <property type="protein sequence ID" value="VFK08736.1"/>
    <property type="molecule type" value="Genomic_DNA"/>
</dbReference>
<organism evidence="1">
    <name type="scientific">Candidatus Kentrum sp. FM</name>
    <dbReference type="NCBI Taxonomy" id="2126340"/>
    <lineage>
        <taxon>Bacteria</taxon>
        <taxon>Pseudomonadati</taxon>
        <taxon>Pseudomonadota</taxon>
        <taxon>Gammaproteobacteria</taxon>
        <taxon>Candidatus Kentrum</taxon>
    </lineage>
</organism>